<reference evidence="2 3" key="1">
    <citation type="submission" date="2018-06" db="EMBL/GenBank/DDBJ databases">
        <title>Carbapenemase-producing Enterobacteriaceae present in wastewater treatment plant effluent and nearby surface waters in the US.</title>
        <authorList>
            <person name="Mathys D.A."/>
            <person name="Mollenkopf D.F."/>
            <person name="Feicht S.M."/>
            <person name="Adams R.J."/>
            <person name="Albers A.L."/>
            <person name="Stuever D.M."/>
            <person name="Daniels J.B."/>
            <person name="Wittum T.E."/>
        </authorList>
    </citation>
    <scope>NUCLEOTIDE SEQUENCE [LARGE SCALE GENOMIC DNA]</scope>
    <source>
        <strain evidence="2 3">GEO_47_Down_B</strain>
    </source>
</reference>
<sequence length="218" mass="24715">MNILSEVIIPLSGVVFPAVVAFIRAVYNRWGEGRKLHRDSQFDKVNVEKRLATFRRINQLKNKNDLTPFDLLAIKALYEGIGIRYPVTISHKILEYIASNNIDFNEPTLNSFLRMSRLLNVTDSDVTQPSSKRKKARREIVIFGGLMIAAIIYGFFMSVPDVVAEMSGAVAVACFVVLFLVYLAMFILIVSAVINSLYDIQCAKKFWKTFSPFLNHQS</sequence>
<keyword evidence="1" id="KW-0472">Membrane</keyword>
<dbReference type="Proteomes" id="UP000288843">
    <property type="component" value="Unassembled WGS sequence"/>
</dbReference>
<accession>A0A443VJU9</accession>
<feature type="transmembrane region" description="Helical" evidence="1">
    <location>
        <begin position="169"/>
        <end position="198"/>
    </location>
</feature>
<feature type="transmembrane region" description="Helical" evidence="1">
    <location>
        <begin position="140"/>
        <end position="157"/>
    </location>
</feature>
<dbReference type="RefSeq" id="WP_128319989.1">
    <property type="nucleotide sequence ID" value="NZ_QKOX01000020.1"/>
</dbReference>
<name>A0A443VJU9_RAOPL</name>
<keyword evidence="1" id="KW-1133">Transmembrane helix</keyword>
<evidence type="ECO:0000256" key="1">
    <source>
        <dbReference type="SAM" id="Phobius"/>
    </source>
</evidence>
<dbReference type="EMBL" id="QKOX01000020">
    <property type="protein sequence ID" value="RWT20732.1"/>
    <property type="molecule type" value="Genomic_DNA"/>
</dbReference>
<proteinExistence type="predicted"/>
<protein>
    <submittedName>
        <fullName evidence="2">Uncharacterized protein</fullName>
    </submittedName>
</protein>
<comment type="caution">
    <text evidence="2">The sequence shown here is derived from an EMBL/GenBank/DDBJ whole genome shotgun (WGS) entry which is preliminary data.</text>
</comment>
<feature type="transmembrane region" description="Helical" evidence="1">
    <location>
        <begin position="7"/>
        <end position="27"/>
    </location>
</feature>
<dbReference type="AlphaFoldDB" id="A0A443VJU9"/>
<evidence type="ECO:0000313" key="3">
    <source>
        <dbReference type="Proteomes" id="UP000288843"/>
    </source>
</evidence>
<keyword evidence="1" id="KW-0812">Transmembrane</keyword>
<organism evidence="2 3">
    <name type="scientific">Raoultella planticola</name>
    <name type="common">Klebsiella planticola</name>
    <dbReference type="NCBI Taxonomy" id="575"/>
    <lineage>
        <taxon>Bacteria</taxon>
        <taxon>Pseudomonadati</taxon>
        <taxon>Pseudomonadota</taxon>
        <taxon>Gammaproteobacteria</taxon>
        <taxon>Enterobacterales</taxon>
        <taxon>Enterobacteriaceae</taxon>
        <taxon>Klebsiella/Raoultella group</taxon>
        <taxon>Raoultella</taxon>
    </lineage>
</organism>
<evidence type="ECO:0000313" key="2">
    <source>
        <dbReference type="EMBL" id="RWT20732.1"/>
    </source>
</evidence>
<gene>
    <name evidence="2" type="ORF">DN603_18645</name>
</gene>